<feature type="transmembrane region" description="Helical" evidence="1">
    <location>
        <begin position="24"/>
        <end position="45"/>
    </location>
</feature>
<reference evidence="2 3" key="1">
    <citation type="submission" date="2018-02" db="EMBL/GenBank/DDBJ databases">
        <title>Genomic Encyclopedia of Archaeal and Bacterial Type Strains, Phase II (KMG-II): from individual species to whole genera.</title>
        <authorList>
            <person name="Goeker M."/>
        </authorList>
    </citation>
    <scope>NUCLEOTIDE SEQUENCE [LARGE SCALE GENOMIC DNA]</scope>
    <source>
        <strain evidence="2 3">DSM 18921</strain>
    </source>
</reference>
<gene>
    <name evidence="2" type="ORF">LX70_00773</name>
</gene>
<dbReference type="AlphaFoldDB" id="A0A2S8SDT2"/>
<comment type="caution">
    <text evidence="2">The sequence shown here is derived from an EMBL/GenBank/DDBJ whole genome shotgun (WGS) entry which is preliminary data.</text>
</comment>
<dbReference type="OrthoDB" id="9808190at2"/>
<accession>A0A2S8SDT2</accession>
<evidence type="ECO:0000313" key="3">
    <source>
        <dbReference type="Proteomes" id="UP000238338"/>
    </source>
</evidence>
<dbReference type="EMBL" id="PVEP01000001">
    <property type="protein sequence ID" value="PQV58953.1"/>
    <property type="molecule type" value="Genomic_DNA"/>
</dbReference>
<feature type="transmembrane region" description="Helical" evidence="1">
    <location>
        <begin position="51"/>
        <end position="71"/>
    </location>
</feature>
<evidence type="ECO:0000256" key="1">
    <source>
        <dbReference type="SAM" id="Phobius"/>
    </source>
</evidence>
<dbReference type="Pfam" id="PF10003">
    <property type="entry name" value="DUF2244"/>
    <property type="match status" value="1"/>
</dbReference>
<organism evidence="2 3">
    <name type="scientific">Albidovulum denitrificans</name>
    <dbReference type="NCBI Taxonomy" id="404881"/>
    <lineage>
        <taxon>Bacteria</taxon>
        <taxon>Pseudomonadati</taxon>
        <taxon>Pseudomonadota</taxon>
        <taxon>Alphaproteobacteria</taxon>
        <taxon>Rhodobacterales</taxon>
        <taxon>Paracoccaceae</taxon>
        <taxon>Albidovulum</taxon>
    </lineage>
</organism>
<dbReference type="InterPro" id="IPR019253">
    <property type="entry name" value="DUF2244_TM"/>
</dbReference>
<proteinExistence type="predicted"/>
<keyword evidence="1" id="KW-1133">Transmembrane helix</keyword>
<sequence length="162" mass="18198">MPYAWTETGTEGEARLTLWPYRSLPVKGFVTFIAITATMLLVPLLALLGTVLLWGILPFILIAVGGVWWAFHRNYRDGTLTEVLTLSPARVDLLRRAPDGAEKHWQANPYWVAVTLYPAKGPVPNYLTLKGDGREVELGAFLTPEERARLASELQERLARLR</sequence>
<keyword evidence="3" id="KW-1185">Reference proteome</keyword>
<protein>
    <submittedName>
        <fullName evidence="2">Putative membrane protein</fullName>
    </submittedName>
</protein>
<keyword evidence="1" id="KW-0472">Membrane</keyword>
<dbReference type="Proteomes" id="UP000238338">
    <property type="component" value="Unassembled WGS sequence"/>
</dbReference>
<evidence type="ECO:0000313" key="2">
    <source>
        <dbReference type="EMBL" id="PQV58953.1"/>
    </source>
</evidence>
<keyword evidence="1" id="KW-0812">Transmembrane</keyword>
<name>A0A2S8SDT2_9RHOB</name>